<dbReference type="GO" id="GO:0000160">
    <property type="term" value="P:phosphorelay signal transduction system"/>
    <property type="evidence" value="ECO:0007669"/>
    <property type="project" value="InterPro"/>
</dbReference>
<dbReference type="PANTHER" id="PTHR40082">
    <property type="entry name" value="BLR5956 PROTEIN"/>
    <property type="match status" value="1"/>
</dbReference>
<dbReference type="InterPro" id="IPR036108">
    <property type="entry name" value="4pyrrol_syn_uPrphyn_synt_sf"/>
</dbReference>
<protein>
    <submittedName>
        <fullName evidence="4">Bifunctional uroporphyrinogen-III synthetase/response regulator domain protein</fullName>
        <ecNumber evidence="4">4.2.1.75</ecNumber>
    </submittedName>
</protein>
<evidence type="ECO:0000259" key="3">
    <source>
        <dbReference type="PROSITE" id="PS51755"/>
    </source>
</evidence>
<reference evidence="4 5" key="1">
    <citation type="submission" date="2015-10" db="EMBL/GenBank/DDBJ databases">
        <title>Mycobacterium gordonae draft genome assembly.</title>
        <authorList>
            <person name="Ustinova V."/>
            <person name="Smirnova T."/>
            <person name="Blagodatskikh K."/>
            <person name="Varlamov D."/>
            <person name="Larionova E."/>
            <person name="Chernousova L."/>
        </authorList>
    </citation>
    <scope>NUCLEOTIDE SEQUENCE [LARGE SCALE GENOMIC DNA]</scope>
    <source>
        <strain evidence="4 5">CTRI 14-8773</strain>
    </source>
</reference>
<dbReference type="CDD" id="cd06578">
    <property type="entry name" value="HemD"/>
    <property type="match status" value="1"/>
</dbReference>
<dbReference type="SMART" id="SM00862">
    <property type="entry name" value="Trans_reg_C"/>
    <property type="match status" value="1"/>
</dbReference>
<dbReference type="InterPro" id="IPR003754">
    <property type="entry name" value="4pyrrol_synth_uPrphyn_synth"/>
</dbReference>
<dbReference type="PROSITE" id="PS51755">
    <property type="entry name" value="OMPR_PHOB"/>
    <property type="match status" value="1"/>
</dbReference>
<dbReference type="EC" id="4.2.1.75" evidence="4"/>
<evidence type="ECO:0000313" key="5">
    <source>
        <dbReference type="Proteomes" id="UP000051677"/>
    </source>
</evidence>
<feature type="domain" description="OmpR/PhoB-type" evidence="3">
    <location>
        <begin position="283"/>
        <end position="376"/>
    </location>
</feature>
<evidence type="ECO:0000256" key="1">
    <source>
        <dbReference type="ARBA" id="ARBA00023125"/>
    </source>
</evidence>
<dbReference type="RefSeq" id="WP_055580763.1">
    <property type="nucleotide sequence ID" value="NZ_LKTM01000354.1"/>
</dbReference>
<dbReference type="Gene3D" id="1.10.10.10">
    <property type="entry name" value="Winged helix-like DNA-binding domain superfamily/Winged helix DNA-binding domain"/>
    <property type="match status" value="1"/>
</dbReference>
<dbReference type="GO" id="GO:0006355">
    <property type="term" value="P:regulation of DNA-templated transcription"/>
    <property type="evidence" value="ECO:0007669"/>
    <property type="project" value="InterPro"/>
</dbReference>
<dbReference type="InterPro" id="IPR016032">
    <property type="entry name" value="Sig_transdc_resp-reg_C-effctor"/>
</dbReference>
<keyword evidence="4" id="KW-0456">Lyase</keyword>
<dbReference type="GO" id="GO:0003677">
    <property type="term" value="F:DNA binding"/>
    <property type="evidence" value="ECO:0007669"/>
    <property type="project" value="UniProtKB-UniRule"/>
</dbReference>
<dbReference type="SUPFAM" id="SSF69618">
    <property type="entry name" value="HemD-like"/>
    <property type="match status" value="1"/>
</dbReference>
<comment type="caution">
    <text evidence="4">The sequence shown here is derived from an EMBL/GenBank/DDBJ whole genome shotgun (WGS) entry which is preliminary data.</text>
</comment>
<organism evidence="4 5">
    <name type="scientific">Mycobacterium gordonae</name>
    <dbReference type="NCBI Taxonomy" id="1778"/>
    <lineage>
        <taxon>Bacteria</taxon>
        <taxon>Bacillati</taxon>
        <taxon>Actinomycetota</taxon>
        <taxon>Actinomycetes</taxon>
        <taxon>Mycobacteriales</taxon>
        <taxon>Mycobacteriaceae</taxon>
        <taxon>Mycobacterium</taxon>
    </lineage>
</organism>
<dbReference type="InterPro" id="IPR036388">
    <property type="entry name" value="WH-like_DNA-bd_sf"/>
</dbReference>
<dbReference type="Proteomes" id="UP000051677">
    <property type="component" value="Unassembled WGS sequence"/>
</dbReference>
<dbReference type="InterPro" id="IPR039793">
    <property type="entry name" value="UROS/Hem4"/>
</dbReference>
<evidence type="ECO:0000256" key="2">
    <source>
        <dbReference type="PROSITE-ProRule" id="PRU01091"/>
    </source>
</evidence>
<dbReference type="EMBL" id="LKTM01000354">
    <property type="protein sequence ID" value="KQH76281.1"/>
    <property type="molecule type" value="Genomic_DNA"/>
</dbReference>
<sequence>MTSWASPADEPLAGFTIGVTAARRSEEFIALLRRRGATVVYAPALRIVPLADDTELHCVTEHIVADPPDVVVVSTGIGFRGWMDAAHGWGVAEDVVAALGAARILTRGPKARGAVRQAGLCEQWSPESETLREVLDRVLADGATGLRIAVQLHGAPAQRGPDVDLGDALTFAGAQVLRVPVYRWAPPRDRRPMDQLIAMIADAGLDAVSFTSAPAVASVLQHADALGCRTQLLAGLRDHVTAACVGPLTAAPLRRLGVPAIHPDRYRLGALARLINDEVPPRARHITAAGHHLCVRSATVAVDGDIRTMPPSAMALLRGLMATPGRVVSRQDLLALLPGAGADTHAVETAMTRLRSALGAPSAVQTVYKRGYRLATDLTAG</sequence>
<dbReference type="GO" id="GO:0006780">
    <property type="term" value="P:uroporphyrinogen III biosynthetic process"/>
    <property type="evidence" value="ECO:0007669"/>
    <property type="project" value="InterPro"/>
</dbReference>
<dbReference type="AlphaFoldDB" id="A0A0Q2LJ70"/>
<name>A0A0Q2LJ70_MYCGO</name>
<dbReference type="OrthoDB" id="213853at2"/>
<dbReference type="GO" id="GO:0004852">
    <property type="term" value="F:uroporphyrinogen-III synthase activity"/>
    <property type="evidence" value="ECO:0007669"/>
    <property type="project" value="UniProtKB-EC"/>
</dbReference>
<dbReference type="InterPro" id="IPR001867">
    <property type="entry name" value="OmpR/PhoB-type_DNA-bd"/>
</dbReference>
<dbReference type="SUPFAM" id="SSF46894">
    <property type="entry name" value="C-terminal effector domain of the bipartite response regulators"/>
    <property type="match status" value="1"/>
</dbReference>
<proteinExistence type="predicted"/>
<dbReference type="NCBIfam" id="NF005568">
    <property type="entry name" value="PRK07239.1"/>
    <property type="match status" value="1"/>
</dbReference>
<keyword evidence="1 2" id="KW-0238">DNA-binding</keyword>
<evidence type="ECO:0000313" key="4">
    <source>
        <dbReference type="EMBL" id="KQH76281.1"/>
    </source>
</evidence>
<dbReference type="CDD" id="cd00383">
    <property type="entry name" value="trans_reg_C"/>
    <property type="match status" value="1"/>
</dbReference>
<gene>
    <name evidence="4" type="ORF">AO501_29090</name>
</gene>
<dbReference type="PANTHER" id="PTHR40082:SF1">
    <property type="entry name" value="BLR5956 PROTEIN"/>
    <property type="match status" value="1"/>
</dbReference>
<dbReference type="Gene3D" id="3.40.50.10090">
    <property type="match status" value="2"/>
</dbReference>
<accession>A0A0Q2LJ70</accession>
<dbReference type="Pfam" id="PF02602">
    <property type="entry name" value="HEM4"/>
    <property type="match status" value="1"/>
</dbReference>
<dbReference type="Pfam" id="PF00486">
    <property type="entry name" value="Trans_reg_C"/>
    <property type="match status" value="1"/>
</dbReference>
<feature type="DNA-binding region" description="OmpR/PhoB-type" evidence="2">
    <location>
        <begin position="283"/>
        <end position="376"/>
    </location>
</feature>